<keyword evidence="1" id="KW-1277">Toxin-antitoxin system</keyword>
<keyword evidence="3" id="KW-1185">Reference proteome</keyword>
<proteinExistence type="predicted"/>
<dbReference type="Pfam" id="PF05016">
    <property type="entry name" value="ParE_toxin"/>
    <property type="match status" value="1"/>
</dbReference>
<dbReference type="RefSeq" id="WP_008582385.1">
    <property type="nucleotide sequence ID" value="NZ_AOJO01000024.1"/>
</dbReference>
<dbReference type="Proteomes" id="UP000011689">
    <property type="component" value="Unassembled WGS sequence"/>
</dbReference>
<protein>
    <submittedName>
        <fullName evidence="2">Uncharacterized protein</fullName>
    </submittedName>
</protein>
<dbReference type="GeneID" id="72712824"/>
<sequence length="95" mass="10740">MGSEDAWTWAFTSRAADQFDALDGHVQDRIVSKLDSVVESEWRDPDEFLEPLTGGPFSKLRVGQYRLACVLDRRGSVVEVHRIEHRSGAYTADDD</sequence>
<evidence type="ECO:0000256" key="1">
    <source>
        <dbReference type="ARBA" id="ARBA00022649"/>
    </source>
</evidence>
<evidence type="ECO:0000313" key="2">
    <source>
        <dbReference type="EMBL" id="ELZ58527.1"/>
    </source>
</evidence>
<dbReference type="OrthoDB" id="159002at2157"/>
<dbReference type="PATRIC" id="fig|1227481.4.peg.949"/>
<dbReference type="SUPFAM" id="SSF143011">
    <property type="entry name" value="RelE-like"/>
    <property type="match status" value="1"/>
</dbReference>
<dbReference type="AlphaFoldDB" id="M0FH38"/>
<name>M0FH38_9EURY</name>
<dbReference type="Gene3D" id="3.30.2310.20">
    <property type="entry name" value="RelE-like"/>
    <property type="match status" value="1"/>
</dbReference>
<dbReference type="STRING" id="1227481.C467_04832"/>
<dbReference type="InterPro" id="IPR035093">
    <property type="entry name" value="RelE/ParE_toxin_dom_sf"/>
</dbReference>
<evidence type="ECO:0000313" key="3">
    <source>
        <dbReference type="Proteomes" id="UP000011689"/>
    </source>
</evidence>
<reference evidence="2 3" key="1">
    <citation type="journal article" date="2014" name="PLoS Genet.">
        <title>Phylogenetically driven sequencing of extremely halophilic archaea reveals strategies for static and dynamic osmo-response.</title>
        <authorList>
            <person name="Becker E.A."/>
            <person name="Seitzer P.M."/>
            <person name="Tritt A."/>
            <person name="Larsen D."/>
            <person name="Krusor M."/>
            <person name="Yao A.I."/>
            <person name="Wu D."/>
            <person name="Madern D."/>
            <person name="Eisen J.A."/>
            <person name="Darling A.E."/>
            <person name="Facciotti M.T."/>
        </authorList>
    </citation>
    <scope>NUCLEOTIDE SEQUENCE [LARGE SCALE GENOMIC DNA]</scope>
    <source>
        <strain evidence="2 3">ATCC 700873</strain>
    </source>
</reference>
<organism evidence="2 3">
    <name type="scientific">Halorubrum hochstenium ATCC 700873</name>
    <dbReference type="NCBI Taxonomy" id="1227481"/>
    <lineage>
        <taxon>Archaea</taxon>
        <taxon>Methanobacteriati</taxon>
        <taxon>Methanobacteriota</taxon>
        <taxon>Stenosarchaea group</taxon>
        <taxon>Halobacteria</taxon>
        <taxon>Halobacteriales</taxon>
        <taxon>Haloferacaceae</taxon>
        <taxon>Halorubrum</taxon>
    </lineage>
</organism>
<dbReference type="InterPro" id="IPR007712">
    <property type="entry name" value="RelE/ParE_toxin"/>
</dbReference>
<accession>M0FH38</accession>
<comment type="caution">
    <text evidence="2">The sequence shown here is derived from an EMBL/GenBank/DDBJ whole genome shotgun (WGS) entry which is preliminary data.</text>
</comment>
<dbReference type="EMBL" id="AOJO01000024">
    <property type="protein sequence ID" value="ELZ58527.1"/>
    <property type="molecule type" value="Genomic_DNA"/>
</dbReference>
<gene>
    <name evidence="2" type="ORF">C467_04832</name>
</gene>